<reference evidence="1 2" key="1">
    <citation type="journal article" date="2020" name="Cell">
        <title>Large-Scale Comparative Analyses of Tick Genomes Elucidate Their Genetic Diversity and Vector Capacities.</title>
        <authorList>
            <consortium name="Tick Genome and Microbiome Consortium (TIGMIC)"/>
            <person name="Jia N."/>
            <person name="Wang J."/>
            <person name="Shi W."/>
            <person name="Du L."/>
            <person name="Sun Y."/>
            <person name="Zhan W."/>
            <person name="Jiang J.F."/>
            <person name="Wang Q."/>
            <person name="Zhang B."/>
            <person name="Ji P."/>
            <person name="Bell-Sakyi L."/>
            <person name="Cui X.M."/>
            <person name="Yuan T.T."/>
            <person name="Jiang B.G."/>
            <person name="Yang W.F."/>
            <person name="Lam T.T."/>
            <person name="Chang Q.C."/>
            <person name="Ding S.J."/>
            <person name="Wang X.J."/>
            <person name="Zhu J.G."/>
            <person name="Ruan X.D."/>
            <person name="Zhao L."/>
            <person name="Wei J.T."/>
            <person name="Ye R.Z."/>
            <person name="Que T.C."/>
            <person name="Du C.H."/>
            <person name="Zhou Y.H."/>
            <person name="Cheng J.X."/>
            <person name="Dai P.F."/>
            <person name="Guo W.B."/>
            <person name="Han X.H."/>
            <person name="Huang E.J."/>
            <person name="Li L.F."/>
            <person name="Wei W."/>
            <person name="Gao Y.C."/>
            <person name="Liu J.Z."/>
            <person name="Shao H.Z."/>
            <person name="Wang X."/>
            <person name="Wang C.C."/>
            <person name="Yang T.C."/>
            <person name="Huo Q.B."/>
            <person name="Li W."/>
            <person name="Chen H.Y."/>
            <person name="Chen S.E."/>
            <person name="Zhou L.G."/>
            <person name="Ni X.B."/>
            <person name="Tian J.H."/>
            <person name="Sheng Y."/>
            <person name="Liu T."/>
            <person name="Pan Y.S."/>
            <person name="Xia L.Y."/>
            <person name="Li J."/>
            <person name="Zhao F."/>
            <person name="Cao W.C."/>
        </authorList>
    </citation>
    <scope>NUCLEOTIDE SEQUENCE [LARGE SCALE GENOMIC DNA]</scope>
    <source>
        <strain evidence="1">Iper-2018</strain>
    </source>
</reference>
<evidence type="ECO:0000313" key="2">
    <source>
        <dbReference type="Proteomes" id="UP000805193"/>
    </source>
</evidence>
<dbReference type="Proteomes" id="UP000805193">
    <property type="component" value="Unassembled WGS sequence"/>
</dbReference>
<sequence>MELVDECEELTSRFEKAGLEHLARAPCLPGLQTSRSNFRKRRESSTSKVELQAGFGAGVGRAAVFAIAGPEVSQLAVELVTEQPVHPVDRRHGDTRTALERRQREVGRQALGCHGTVANEAVQGDLGWSSFEAREATSKVSYDGRLRLMDRCRWAKRLFVYTHMTSLQSRWRKRLYQLEKKFGFFTEPVEATTEKEWESVVRKRVREQENVQWLEAARTKSTLTMYAELKQQITAETRLYDNSLGSRLLFEARAGALRTLVYKQRFDNNVQSTVCRVCEGESETSEHIILRCGGIRPSATSPTEEANRLHEGVPPLATALGFSTTSERAGTTEAFWKTIEQTKRRLEDWWRHTQHRGR</sequence>
<name>A0AC60PM21_IXOPE</name>
<protein>
    <submittedName>
        <fullName evidence="1">Uncharacterized protein</fullName>
    </submittedName>
</protein>
<keyword evidence="2" id="KW-1185">Reference proteome</keyword>
<proteinExistence type="predicted"/>
<evidence type="ECO:0000313" key="1">
    <source>
        <dbReference type="EMBL" id="KAG0421413.1"/>
    </source>
</evidence>
<organism evidence="1 2">
    <name type="scientific">Ixodes persulcatus</name>
    <name type="common">Taiga tick</name>
    <dbReference type="NCBI Taxonomy" id="34615"/>
    <lineage>
        <taxon>Eukaryota</taxon>
        <taxon>Metazoa</taxon>
        <taxon>Ecdysozoa</taxon>
        <taxon>Arthropoda</taxon>
        <taxon>Chelicerata</taxon>
        <taxon>Arachnida</taxon>
        <taxon>Acari</taxon>
        <taxon>Parasitiformes</taxon>
        <taxon>Ixodida</taxon>
        <taxon>Ixodoidea</taxon>
        <taxon>Ixodidae</taxon>
        <taxon>Ixodinae</taxon>
        <taxon>Ixodes</taxon>
    </lineage>
</organism>
<dbReference type="EMBL" id="JABSTQ010010369">
    <property type="protein sequence ID" value="KAG0421413.1"/>
    <property type="molecule type" value="Genomic_DNA"/>
</dbReference>
<accession>A0AC60PM21</accession>
<gene>
    <name evidence="1" type="ORF">HPB47_002673</name>
</gene>
<comment type="caution">
    <text evidence="1">The sequence shown here is derived from an EMBL/GenBank/DDBJ whole genome shotgun (WGS) entry which is preliminary data.</text>
</comment>